<dbReference type="Proteomes" id="UP000276133">
    <property type="component" value="Unassembled WGS sequence"/>
</dbReference>
<organism evidence="1 2">
    <name type="scientific">Brachionus plicatilis</name>
    <name type="common">Marine rotifer</name>
    <name type="synonym">Brachionus muelleri</name>
    <dbReference type="NCBI Taxonomy" id="10195"/>
    <lineage>
        <taxon>Eukaryota</taxon>
        <taxon>Metazoa</taxon>
        <taxon>Spiralia</taxon>
        <taxon>Gnathifera</taxon>
        <taxon>Rotifera</taxon>
        <taxon>Eurotatoria</taxon>
        <taxon>Monogononta</taxon>
        <taxon>Pseudotrocha</taxon>
        <taxon>Ploima</taxon>
        <taxon>Brachionidae</taxon>
        <taxon>Brachionus</taxon>
    </lineage>
</organism>
<evidence type="ECO:0000313" key="2">
    <source>
        <dbReference type="Proteomes" id="UP000276133"/>
    </source>
</evidence>
<keyword evidence="2" id="KW-1185">Reference proteome</keyword>
<reference evidence="1 2" key="1">
    <citation type="journal article" date="2018" name="Sci. Rep.">
        <title>Genomic signatures of local adaptation to the degree of environmental predictability in rotifers.</title>
        <authorList>
            <person name="Franch-Gras L."/>
            <person name="Hahn C."/>
            <person name="Garcia-Roger E.M."/>
            <person name="Carmona M.J."/>
            <person name="Serra M."/>
            <person name="Gomez A."/>
        </authorList>
    </citation>
    <scope>NUCLEOTIDE SEQUENCE [LARGE SCALE GENOMIC DNA]</scope>
    <source>
        <strain evidence="1">HYR1</strain>
    </source>
</reference>
<comment type="caution">
    <text evidence="1">The sequence shown here is derived from an EMBL/GenBank/DDBJ whole genome shotgun (WGS) entry which is preliminary data.</text>
</comment>
<name>A0A3M7PHK7_BRAPC</name>
<gene>
    <name evidence="1" type="ORF">BpHYR1_051125</name>
</gene>
<dbReference type="AlphaFoldDB" id="A0A3M7PHK7"/>
<accession>A0A3M7PHK7</accession>
<protein>
    <submittedName>
        <fullName evidence="1">Uncharacterized protein</fullName>
    </submittedName>
</protein>
<evidence type="ECO:0000313" key="1">
    <source>
        <dbReference type="EMBL" id="RMZ98601.1"/>
    </source>
</evidence>
<proteinExistence type="predicted"/>
<dbReference type="PANTHER" id="PTHR45786:SF66">
    <property type="entry name" value="HOOK MOTIF PROTEIN, PUTATIVE-RELATED"/>
    <property type="match status" value="1"/>
</dbReference>
<dbReference type="EMBL" id="REGN01010670">
    <property type="protein sequence ID" value="RMZ98601.1"/>
    <property type="molecule type" value="Genomic_DNA"/>
</dbReference>
<feature type="non-terminal residue" evidence="1">
    <location>
        <position position="1"/>
    </location>
</feature>
<dbReference type="PANTHER" id="PTHR45786">
    <property type="entry name" value="DNA BINDING PROTEIN-LIKE"/>
    <property type="match status" value="1"/>
</dbReference>
<sequence>VLLIRTVCIKLSQLPSQPTSSQRQVLSLGNYNLFSERFHEGSKLLDNDVNIAFNQVVESYNHASSVAIPTRSFSTAKRPCPKWSNDKIKHLTKRKYKLHCLVRSAPLNSELRAAYAMDVDIDFINEQMSSTLQILPNEDITSSSKSNTYLIARKICLTKNIFGKYINSDPKSELHGSLILPKRTVICPNCKVLMWIEEKSASTFKSPLFGISCSKGVVVVAVSSIDFDILNELQIIFEQDNLYVKVYKQFRKRINADPSLDLTINLKKNVNKNKQYNLPTTQEVAALISNEENKVISNDLVVHSKNGSIQDGK</sequence>